<keyword evidence="3" id="KW-1185">Reference proteome</keyword>
<dbReference type="RefSeq" id="XP_060289781.1">
    <property type="nucleotide sequence ID" value="XM_060440731.1"/>
</dbReference>
<feature type="region of interest" description="Disordered" evidence="1">
    <location>
        <begin position="88"/>
        <end position="132"/>
    </location>
</feature>
<feature type="compositionally biased region" description="Basic and acidic residues" evidence="1">
    <location>
        <begin position="119"/>
        <end position="132"/>
    </location>
</feature>
<proteinExistence type="predicted"/>
<gene>
    <name evidence="2" type="ORF">B0T26DRAFT_682185</name>
</gene>
<protein>
    <submittedName>
        <fullName evidence="2">Uncharacterized protein</fullName>
    </submittedName>
</protein>
<evidence type="ECO:0000313" key="3">
    <source>
        <dbReference type="Proteomes" id="UP001172101"/>
    </source>
</evidence>
<comment type="caution">
    <text evidence="2">The sequence shown here is derived from an EMBL/GenBank/DDBJ whole genome shotgun (WGS) entry which is preliminary data.</text>
</comment>
<feature type="compositionally biased region" description="Low complexity" evidence="1">
    <location>
        <begin position="98"/>
        <end position="111"/>
    </location>
</feature>
<reference evidence="2" key="1">
    <citation type="submission" date="2023-06" db="EMBL/GenBank/DDBJ databases">
        <title>Genome-scale phylogeny and comparative genomics of the fungal order Sordariales.</title>
        <authorList>
            <consortium name="Lawrence Berkeley National Laboratory"/>
            <person name="Hensen N."/>
            <person name="Bonometti L."/>
            <person name="Westerberg I."/>
            <person name="Brannstrom I.O."/>
            <person name="Guillou S."/>
            <person name="Cros-Aarteil S."/>
            <person name="Calhoun S."/>
            <person name="Haridas S."/>
            <person name="Kuo A."/>
            <person name="Mondo S."/>
            <person name="Pangilinan J."/>
            <person name="Riley R."/>
            <person name="LaButti K."/>
            <person name="Andreopoulos B."/>
            <person name="Lipzen A."/>
            <person name="Chen C."/>
            <person name="Yanf M."/>
            <person name="Daum C."/>
            <person name="Ng V."/>
            <person name="Clum A."/>
            <person name="Steindorff A."/>
            <person name="Ohm R."/>
            <person name="Martin F."/>
            <person name="Silar P."/>
            <person name="Natvig D."/>
            <person name="Lalanne C."/>
            <person name="Gautier V."/>
            <person name="Ament-velasquez S.L."/>
            <person name="Kruys A."/>
            <person name="Hutchinson M.I."/>
            <person name="Powell A.J."/>
            <person name="Barry K."/>
            <person name="Miller A.N."/>
            <person name="Grigoriev I.V."/>
            <person name="Debuchy R."/>
            <person name="Gladieux P."/>
            <person name="Thoren M.H."/>
            <person name="Johannesson H."/>
        </authorList>
    </citation>
    <scope>NUCLEOTIDE SEQUENCE</scope>
    <source>
        <strain evidence="2">SMH2392-1A</strain>
    </source>
</reference>
<evidence type="ECO:0000313" key="2">
    <source>
        <dbReference type="EMBL" id="KAK0702117.1"/>
    </source>
</evidence>
<dbReference type="EMBL" id="JAUIRO010000009">
    <property type="protein sequence ID" value="KAK0702117.1"/>
    <property type="molecule type" value="Genomic_DNA"/>
</dbReference>
<name>A0AA39ZR99_9PEZI</name>
<feature type="region of interest" description="Disordered" evidence="1">
    <location>
        <begin position="1"/>
        <end position="23"/>
    </location>
</feature>
<sequence length="152" mass="16082">MSESESSAAYIYGAKQNPDGSEREFNRFVRSTLSELAQTKREDPWTPFRCQKTSHGAALPEFGYFPEFWPNKKGTSENFEAGFVKAKGGDGGDDGDTKAAGGLATAGAGAAEENTTMTDKAEEEPVKRDKAKASGELVFGAGAGAGAWAWAT</sequence>
<accession>A0AA39ZR99</accession>
<evidence type="ECO:0000256" key="1">
    <source>
        <dbReference type="SAM" id="MobiDB-lite"/>
    </source>
</evidence>
<dbReference type="GeneID" id="85324001"/>
<dbReference type="Proteomes" id="UP001172101">
    <property type="component" value="Unassembled WGS sequence"/>
</dbReference>
<dbReference type="AlphaFoldDB" id="A0AA39ZR99"/>
<organism evidence="2 3">
    <name type="scientific">Lasiosphaeria miniovina</name>
    <dbReference type="NCBI Taxonomy" id="1954250"/>
    <lineage>
        <taxon>Eukaryota</taxon>
        <taxon>Fungi</taxon>
        <taxon>Dikarya</taxon>
        <taxon>Ascomycota</taxon>
        <taxon>Pezizomycotina</taxon>
        <taxon>Sordariomycetes</taxon>
        <taxon>Sordariomycetidae</taxon>
        <taxon>Sordariales</taxon>
        <taxon>Lasiosphaeriaceae</taxon>
        <taxon>Lasiosphaeria</taxon>
    </lineage>
</organism>